<comment type="caution">
    <text evidence="1">The sequence shown here is derived from an EMBL/GenBank/DDBJ whole genome shotgun (WGS) entry which is preliminary data.</text>
</comment>
<organism evidence="1 2">
    <name type="scientific">Artomyces pyxidatus</name>
    <dbReference type="NCBI Taxonomy" id="48021"/>
    <lineage>
        <taxon>Eukaryota</taxon>
        <taxon>Fungi</taxon>
        <taxon>Dikarya</taxon>
        <taxon>Basidiomycota</taxon>
        <taxon>Agaricomycotina</taxon>
        <taxon>Agaricomycetes</taxon>
        <taxon>Russulales</taxon>
        <taxon>Auriscalpiaceae</taxon>
        <taxon>Artomyces</taxon>
    </lineage>
</organism>
<reference evidence="1" key="1">
    <citation type="submission" date="2021-03" db="EMBL/GenBank/DDBJ databases">
        <authorList>
            <consortium name="DOE Joint Genome Institute"/>
            <person name="Ahrendt S."/>
            <person name="Looney B.P."/>
            <person name="Miyauchi S."/>
            <person name="Morin E."/>
            <person name="Drula E."/>
            <person name="Courty P.E."/>
            <person name="Chicoki N."/>
            <person name="Fauchery L."/>
            <person name="Kohler A."/>
            <person name="Kuo A."/>
            <person name="Labutti K."/>
            <person name="Pangilinan J."/>
            <person name="Lipzen A."/>
            <person name="Riley R."/>
            <person name="Andreopoulos W."/>
            <person name="He G."/>
            <person name="Johnson J."/>
            <person name="Barry K.W."/>
            <person name="Grigoriev I.V."/>
            <person name="Nagy L."/>
            <person name="Hibbett D."/>
            <person name="Henrissat B."/>
            <person name="Matheny P.B."/>
            <person name="Labbe J."/>
            <person name="Martin F."/>
        </authorList>
    </citation>
    <scope>NUCLEOTIDE SEQUENCE</scope>
    <source>
        <strain evidence="1">HHB10654</strain>
    </source>
</reference>
<accession>A0ACB8SG94</accession>
<keyword evidence="2" id="KW-1185">Reference proteome</keyword>
<dbReference type="Proteomes" id="UP000814140">
    <property type="component" value="Unassembled WGS sequence"/>
</dbReference>
<name>A0ACB8SG94_9AGAM</name>
<gene>
    <name evidence="1" type="ORF">BV25DRAFT_1833538</name>
</gene>
<reference evidence="1" key="2">
    <citation type="journal article" date="2022" name="New Phytol.">
        <title>Evolutionary transition to the ectomycorrhizal habit in the genomes of a hyperdiverse lineage of mushroom-forming fungi.</title>
        <authorList>
            <person name="Looney B."/>
            <person name="Miyauchi S."/>
            <person name="Morin E."/>
            <person name="Drula E."/>
            <person name="Courty P.E."/>
            <person name="Kohler A."/>
            <person name="Kuo A."/>
            <person name="LaButti K."/>
            <person name="Pangilinan J."/>
            <person name="Lipzen A."/>
            <person name="Riley R."/>
            <person name="Andreopoulos W."/>
            <person name="He G."/>
            <person name="Johnson J."/>
            <person name="Nolan M."/>
            <person name="Tritt A."/>
            <person name="Barry K.W."/>
            <person name="Grigoriev I.V."/>
            <person name="Nagy L.G."/>
            <person name="Hibbett D."/>
            <person name="Henrissat B."/>
            <person name="Matheny P.B."/>
            <person name="Labbe J."/>
            <person name="Martin F.M."/>
        </authorList>
    </citation>
    <scope>NUCLEOTIDE SEQUENCE</scope>
    <source>
        <strain evidence="1">HHB10654</strain>
    </source>
</reference>
<protein>
    <submittedName>
        <fullName evidence="1">Uncharacterized protein</fullName>
    </submittedName>
</protein>
<dbReference type="EMBL" id="MU277356">
    <property type="protein sequence ID" value="KAI0054726.1"/>
    <property type="molecule type" value="Genomic_DNA"/>
</dbReference>
<evidence type="ECO:0000313" key="1">
    <source>
        <dbReference type="EMBL" id="KAI0054726.1"/>
    </source>
</evidence>
<proteinExistence type="predicted"/>
<sequence>MANTSVLAMNGAAGDNGPSSCEQRAPRHTEVPCGGSSFMMDFRTSMFASLDEIFYLLAQQRTIAKKQ</sequence>
<evidence type="ECO:0000313" key="2">
    <source>
        <dbReference type="Proteomes" id="UP000814140"/>
    </source>
</evidence>